<dbReference type="InterPro" id="IPR045597">
    <property type="entry name" value="DUF6458"/>
</dbReference>
<organism evidence="3 4">
    <name type="scientific">Aeromicrobium choanae</name>
    <dbReference type="NCBI Taxonomy" id="1736691"/>
    <lineage>
        <taxon>Bacteria</taxon>
        <taxon>Bacillati</taxon>
        <taxon>Actinomycetota</taxon>
        <taxon>Actinomycetes</taxon>
        <taxon>Propionibacteriales</taxon>
        <taxon>Nocardioidaceae</taxon>
        <taxon>Aeromicrobium</taxon>
    </lineage>
</organism>
<feature type="transmembrane region" description="Helical" evidence="1">
    <location>
        <begin position="29"/>
        <end position="50"/>
    </location>
</feature>
<dbReference type="STRING" id="1736691.SAMN06295964_1429"/>
<keyword evidence="1" id="KW-1133">Transmembrane helix</keyword>
<dbReference type="Pfam" id="PF20059">
    <property type="entry name" value="DUF6458"/>
    <property type="match status" value="1"/>
</dbReference>
<gene>
    <name evidence="3" type="ORF">SAMN06295964_1429</name>
</gene>
<dbReference type="AlphaFoldDB" id="A0A1T4YZQ2"/>
<feature type="domain" description="DUF6458" evidence="2">
    <location>
        <begin position="1"/>
        <end position="62"/>
    </location>
</feature>
<keyword evidence="1" id="KW-0812">Transmembrane</keyword>
<protein>
    <recommendedName>
        <fullName evidence="2">DUF6458 domain-containing protein</fullName>
    </recommendedName>
</protein>
<evidence type="ECO:0000313" key="3">
    <source>
        <dbReference type="EMBL" id="SKB06735.1"/>
    </source>
</evidence>
<keyword evidence="4" id="KW-1185">Reference proteome</keyword>
<evidence type="ECO:0000259" key="2">
    <source>
        <dbReference type="Pfam" id="PF20059"/>
    </source>
</evidence>
<dbReference type="OrthoDB" id="4775046at2"/>
<reference evidence="4" key="1">
    <citation type="submission" date="2017-02" db="EMBL/GenBank/DDBJ databases">
        <authorList>
            <person name="Varghese N."/>
            <person name="Submissions S."/>
        </authorList>
    </citation>
    <scope>NUCLEOTIDE SEQUENCE [LARGE SCALE GENOMIC DNA]</scope>
    <source>
        <strain evidence="4">9H-4</strain>
    </source>
</reference>
<sequence>MYFGGSIALIAIGAILAFAVTDAINGVDLTMVGYICMAAGALGIVLSLIVNSRRDHAVRDTRRDDLPPAR</sequence>
<dbReference type="Proteomes" id="UP000191040">
    <property type="component" value="Chromosome I"/>
</dbReference>
<dbReference type="RefSeq" id="WP_078699515.1">
    <property type="nucleotide sequence ID" value="NZ_LT796768.1"/>
</dbReference>
<dbReference type="EMBL" id="LT796768">
    <property type="protein sequence ID" value="SKB06735.1"/>
    <property type="molecule type" value="Genomic_DNA"/>
</dbReference>
<evidence type="ECO:0000313" key="4">
    <source>
        <dbReference type="Proteomes" id="UP000191040"/>
    </source>
</evidence>
<accession>A0A1T4YZQ2</accession>
<proteinExistence type="predicted"/>
<keyword evidence="1" id="KW-0472">Membrane</keyword>
<evidence type="ECO:0000256" key="1">
    <source>
        <dbReference type="SAM" id="Phobius"/>
    </source>
</evidence>
<name>A0A1T4YZQ2_9ACTN</name>